<dbReference type="RefSeq" id="WP_075864875.1">
    <property type="nucleotide sequence ID" value="NZ_BDJL01000012.1"/>
</dbReference>
<evidence type="ECO:0000256" key="5">
    <source>
        <dbReference type="ARBA" id="ARBA00022741"/>
    </source>
</evidence>
<evidence type="ECO:0000256" key="1">
    <source>
        <dbReference type="ARBA" id="ARBA00004828"/>
    </source>
</evidence>
<dbReference type="PANTHER" id="PTHR23342:SF0">
    <property type="entry name" value="N-ACETYLGLUTAMATE SYNTHASE, MITOCHONDRIAL"/>
    <property type="match status" value="1"/>
</dbReference>
<keyword evidence="2 9" id="KW-0055">Arginine biosynthesis</keyword>
<feature type="binding site" evidence="9">
    <location>
        <begin position="64"/>
        <end position="65"/>
    </location>
    <ligand>
        <name>substrate</name>
    </ligand>
</feature>
<comment type="subcellular location">
    <subcellularLocation>
        <location evidence="9">Cytoplasm</location>
    </subcellularLocation>
</comment>
<reference evidence="12" key="1">
    <citation type="submission" date="2016-12" db="EMBL/GenBank/DDBJ databases">
        <title>Draft Genome Sequences od Carboxydothermus pertinax and islandicus, Hydrogenogenic Carboxydotrophic Bacteria.</title>
        <authorList>
            <person name="Fukuyama Y."/>
            <person name="Ohmae K."/>
            <person name="Yoneda Y."/>
            <person name="Yoshida T."/>
            <person name="Sako Y."/>
        </authorList>
    </citation>
    <scope>NUCLEOTIDE SEQUENCE [LARGE SCALE GENOMIC DNA]</scope>
    <source>
        <strain evidence="12">SET</strain>
    </source>
</reference>
<dbReference type="InterPro" id="IPR001057">
    <property type="entry name" value="Glu/AcGlu_kinase"/>
</dbReference>
<comment type="pathway">
    <text evidence="1 9">Amino-acid biosynthesis; L-arginine biosynthesis; N(2)-acetyl-L-ornithine from L-glutamate: step 2/4.</text>
</comment>
<dbReference type="Pfam" id="PF00696">
    <property type="entry name" value="AA_kinase"/>
    <property type="match status" value="1"/>
</dbReference>
<dbReference type="PRINTS" id="PR00474">
    <property type="entry name" value="GLU5KINASE"/>
</dbReference>
<keyword evidence="12" id="KW-1185">Reference proteome</keyword>
<dbReference type="NCBIfam" id="TIGR00761">
    <property type="entry name" value="argB"/>
    <property type="match status" value="1"/>
</dbReference>
<evidence type="ECO:0000313" key="11">
    <source>
        <dbReference type="EMBL" id="GAV24688.1"/>
    </source>
</evidence>
<dbReference type="EMBL" id="BDJL01000012">
    <property type="protein sequence ID" value="GAV24688.1"/>
    <property type="molecule type" value="Genomic_DNA"/>
</dbReference>
<feature type="site" description="Transition state stabilizer" evidence="9">
    <location>
        <position position="29"/>
    </location>
</feature>
<name>A0A1L8D0K1_9THEO</name>
<evidence type="ECO:0000313" key="12">
    <source>
        <dbReference type="Proteomes" id="UP000187338"/>
    </source>
</evidence>
<evidence type="ECO:0000256" key="3">
    <source>
        <dbReference type="ARBA" id="ARBA00022605"/>
    </source>
</evidence>
<feature type="binding site" evidence="9">
    <location>
        <position position="189"/>
    </location>
    <ligand>
        <name>substrate</name>
    </ligand>
</feature>
<dbReference type="FunFam" id="3.40.1160.10:FF:000004">
    <property type="entry name" value="Acetylglutamate kinase"/>
    <property type="match status" value="1"/>
</dbReference>
<proteinExistence type="inferred from homology"/>
<protein>
    <recommendedName>
        <fullName evidence="9">Acetylglutamate kinase</fullName>
        <ecNumber evidence="9">2.7.2.8</ecNumber>
    </recommendedName>
    <alternativeName>
        <fullName evidence="9">N-acetyl-L-glutamate 5-phosphotransferase</fullName>
    </alternativeName>
    <alternativeName>
        <fullName evidence="9">NAG kinase</fullName>
        <shortName evidence="9">NAGK</shortName>
    </alternativeName>
</protein>
<evidence type="ECO:0000256" key="4">
    <source>
        <dbReference type="ARBA" id="ARBA00022679"/>
    </source>
</evidence>
<dbReference type="Gene3D" id="3.40.1160.10">
    <property type="entry name" value="Acetylglutamate kinase-like"/>
    <property type="match status" value="1"/>
</dbReference>
<comment type="caution">
    <text evidence="11">The sequence shown here is derived from an EMBL/GenBank/DDBJ whole genome shotgun (WGS) entry which is preliminary data.</text>
</comment>
<dbReference type="GO" id="GO:0042450">
    <property type="term" value="P:L-arginine biosynthetic process via ornithine"/>
    <property type="evidence" value="ECO:0007669"/>
    <property type="project" value="UniProtKB-UniRule"/>
</dbReference>
<comment type="similarity">
    <text evidence="9">Belongs to the acetylglutamate kinase family. ArgB subfamily.</text>
</comment>
<keyword evidence="9" id="KW-0963">Cytoplasm</keyword>
<feature type="site" description="Transition state stabilizer" evidence="9">
    <location>
        <position position="252"/>
    </location>
</feature>
<dbReference type="GO" id="GO:0005737">
    <property type="term" value="C:cytoplasm"/>
    <property type="evidence" value="ECO:0007669"/>
    <property type="project" value="UniProtKB-SubCell"/>
</dbReference>
<dbReference type="InterPro" id="IPR041727">
    <property type="entry name" value="NAGK-C"/>
</dbReference>
<dbReference type="CDD" id="cd04250">
    <property type="entry name" value="AAK_NAGK-C"/>
    <property type="match status" value="1"/>
</dbReference>
<keyword evidence="5 9" id="KW-0547">Nucleotide-binding</keyword>
<evidence type="ECO:0000256" key="9">
    <source>
        <dbReference type="HAMAP-Rule" id="MF_00082"/>
    </source>
</evidence>
<dbReference type="SUPFAM" id="SSF53633">
    <property type="entry name" value="Carbamate kinase-like"/>
    <property type="match status" value="1"/>
</dbReference>
<comment type="catalytic activity">
    <reaction evidence="8 9">
        <text>N-acetyl-L-glutamate + ATP = N-acetyl-L-glutamyl 5-phosphate + ADP</text>
        <dbReference type="Rhea" id="RHEA:14629"/>
        <dbReference type="ChEBI" id="CHEBI:30616"/>
        <dbReference type="ChEBI" id="CHEBI:44337"/>
        <dbReference type="ChEBI" id="CHEBI:57936"/>
        <dbReference type="ChEBI" id="CHEBI:456216"/>
        <dbReference type="EC" id="2.7.2.8"/>
    </reaction>
</comment>
<dbReference type="InterPro" id="IPR001048">
    <property type="entry name" value="Asp/Glu/Uridylate_kinase"/>
</dbReference>
<dbReference type="PIRSF" id="PIRSF000728">
    <property type="entry name" value="NAGK"/>
    <property type="match status" value="1"/>
</dbReference>
<dbReference type="InterPro" id="IPR004662">
    <property type="entry name" value="AcgluKinase_fam"/>
</dbReference>
<dbReference type="InterPro" id="IPR037528">
    <property type="entry name" value="ArgB"/>
</dbReference>
<organism evidence="11 12">
    <name type="scientific">Carboxydothermus islandicus</name>
    <dbReference type="NCBI Taxonomy" id="661089"/>
    <lineage>
        <taxon>Bacteria</taxon>
        <taxon>Bacillati</taxon>
        <taxon>Bacillota</taxon>
        <taxon>Clostridia</taxon>
        <taxon>Thermoanaerobacterales</taxon>
        <taxon>Thermoanaerobacteraceae</taxon>
        <taxon>Carboxydothermus</taxon>
    </lineage>
</organism>
<keyword evidence="6 9" id="KW-0418">Kinase</keyword>
<dbReference type="UniPathway" id="UPA00068">
    <property type="reaction ID" value="UER00107"/>
</dbReference>
<dbReference type="STRING" id="661089.ciss_06210"/>
<evidence type="ECO:0000256" key="8">
    <source>
        <dbReference type="ARBA" id="ARBA00048141"/>
    </source>
</evidence>
<feature type="domain" description="Aspartate/glutamate/uridylate kinase" evidence="10">
    <location>
        <begin position="24"/>
        <end position="271"/>
    </location>
</feature>
<evidence type="ECO:0000256" key="6">
    <source>
        <dbReference type="ARBA" id="ARBA00022777"/>
    </source>
</evidence>
<evidence type="ECO:0000256" key="7">
    <source>
        <dbReference type="ARBA" id="ARBA00022840"/>
    </source>
</evidence>
<dbReference type="GO" id="GO:0003991">
    <property type="term" value="F:acetylglutamate kinase activity"/>
    <property type="evidence" value="ECO:0007669"/>
    <property type="project" value="UniProtKB-UniRule"/>
</dbReference>
<dbReference type="GO" id="GO:0005524">
    <property type="term" value="F:ATP binding"/>
    <property type="evidence" value="ECO:0007669"/>
    <property type="project" value="UniProtKB-UniRule"/>
</dbReference>
<comment type="function">
    <text evidence="9">Catalyzes the ATP-dependent phosphorylation of N-acetyl-L-glutamate.</text>
</comment>
<keyword evidence="7 9" id="KW-0067">ATP-binding</keyword>
<dbReference type="Proteomes" id="UP000187338">
    <property type="component" value="Unassembled WGS sequence"/>
</dbReference>
<sequence>MEKYLEKTKVLIEALPYIKKFYGKTIVIKYGGHAMVSDQLKEAVINDLVLMKFVGINPVVVHGGGPEISRMLNKLNIRSNFINGLRVTDEATLEVVEMVLVGKINKEIVGLIEKAGGKAVGLSGKDAGLLKAHKKLAKNPEPTGEEYLDLGYVGEITEVNPEILLTLIDKGYIPVVAPVGSNGNGEFYNINADEVAAEVAVALKADKLIVLTDTPGILLNEKDENSLLSKASIAEVQELINQGVIRGGMIPKAESAINAIKRGVGSVHIIDGRIAHSLLLEIFTDAGVGTMLTA</sequence>
<keyword evidence="4 9" id="KW-0808">Transferase</keyword>
<dbReference type="PANTHER" id="PTHR23342">
    <property type="entry name" value="N-ACETYLGLUTAMATE SYNTHASE"/>
    <property type="match status" value="1"/>
</dbReference>
<dbReference type="EC" id="2.7.2.8" evidence="9"/>
<accession>A0A1L8D0K1</accession>
<keyword evidence="3 9" id="KW-0028">Amino-acid biosynthesis</keyword>
<evidence type="ECO:0000256" key="2">
    <source>
        <dbReference type="ARBA" id="ARBA00022571"/>
    </source>
</evidence>
<feature type="binding site" evidence="9">
    <location>
        <position position="86"/>
    </location>
    <ligand>
        <name>substrate</name>
    </ligand>
</feature>
<dbReference type="AlphaFoldDB" id="A0A1L8D0K1"/>
<dbReference type="HAMAP" id="MF_00082">
    <property type="entry name" value="ArgB"/>
    <property type="match status" value="1"/>
</dbReference>
<evidence type="ECO:0000259" key="10">
    <source>
        <dbReference type="Pfam" id="PF00696"/>
    </source>
</evidence>
<gene>
    <name evidence="9" type="primary">argB</name>
    <name evidence="11" type="ORF">ciss_06210</name>
</gene>
<dbReference type="OrthoDB" id="9803155at2"/>
<dbReference type="InterPro" id="IPR036393">
    <property type="entry name" value="AceGlu_kinase-like_sf"/>
</dbReference>